<dbReference type="Proteomes" id="UP001208570">
    <property type="component" value="Unassembled WGS sequence"/>
</dbReference>
<feature type="compositionally biased region" description="Low complexity" evidence="1">
    <location>
        <begin position="145"/>
        <end position="163"/>
    </location>
</feature>
<organism evidence="2 3">
    <name type="scientific">Paralvinella palmiformis</name>
    <dbReference type="NCBI Taxonomy" id="53620"/>
    <lineage>
        <taxon>Eukaryota</taxon>
        <taxon>Metazoa</taxon>
        <taxon>Spiralia</taxon>
        <taxon>Lophotrochozoa</taxon>
        <taxon>Annelida</taxon>
        <taxon>Polychaeta</taxon>
        <taxon>Sedentaria</taxon>
        <taxon>Canalipalpata</taxon>
        <taxon>Terebellida</taxon>
        <taxon>Terebelliformia</taxon>
        <taxon>Alvinellidae</taxon>
        <taxon>Paralvinella</taxon>
    </lineage>
</organism>
<evidence type="ECO:0000313" key="3">
    <source>
        <dbReference type="Proteomes" id="UP001208570"/>
    </source>
</evidence>
<sequence length="513" mass="57735">MRKHFVTKLPRRHESQSPLPDKIKDKQEEVSILKKWSHRRKSARTDKQNVQLSVPYEQNSQLLKSDHKRSELTNSDGRITEPLETDQQTPESAKGSSLQSGLGRQKSWLFHKEKRPPQPLCPDKDGSQLLHSPGNHVQLLSTNETLSSTRLSSKSKVPRPSSRCPDNSYSRCLEPVPVGTNLRKGRSLATLQCMSYDEDDTAADTICSSLGNLSDRPMVPPRRHKPTRSSPLSSFMEDSVKKKYRYLAEEREDSARRGLFRSYVPRDPAESISGPVFSKSIDNELNLRSPCSPSGSLPEPELPPDRLDSGSDRLSSDTDCRSSTDHSRHVNNYGRNKSHKIGISSGSRNLSSGYSKSRVDRPPTSSSEEDTYLDPTNNRNDELMINGKCQIFIGSDNDDSGTASLTSVEEKSRSTCPHSHHVNRYSTLPQSTPFFNTAPRQQDHFVKDVCEDQKRQSWPHNLTTRKPTELCRSFSVDAVLTVGLINCISKSQFDIGRKTILNGIPTLWYKQMS</sequence>
<proteinExistence type="predicted"/>
<evidence type="ECO:0000256" key="1">
    <source>
        <dbReference type="SAM" id="MobiDB-lite"/>
    </source>
</evidence>
<protein>
    <submittedName>
        <fullName evidence="2">Uncharacterized protein</fullName>
    </submittedName>
</protein>
<dbReference type="EMBL" id="JAODUP010000003">
    <property type="protein sequence ID" value="KAK2170343.1"/>
    <property type="molecule type" value="Genomic_DNA"/>
</dbReference>
<reference evidence="2" key="1">
    <citation type="journal article" date="2023" name="Mol. Biol. Evol.">
        <title>Third-Generation Sequencing Reveals the Adaptive Role of the Epigenome in Three Deep-Sea Polychaetes.</title>
        <authorList>
            <person name="Perez M."/>
            <person name="Aroh O."/>
            <person name="Sun Y."/>
            <person name="Lan Y."/>
            <person name="Juniper S.K."/>
            <person name="Young C.R."/>
            <person name="Angers B."/>
            <person name="Qian P.Y."/>
        </authorList>
    </citation>
    <scope>NUCLEOTIDE SEQUENCE</scope>
    <source>
        <strain evidence="2">P08H-3</strain>
    </source>
</reference>
<feature type="compositionally biased region" description="Basic residues" evidence="1">
    <location>
        <begin position="1"/>
        <end position="11"/>
    </location>
</feature>
<accession>A0AAD9KEW4</accession>
<feature type="region of interest" description="Disordered" evidence="1">
    <location>
        <begin position="1"/>
        <end position="169"/>
    </location>
</feature>
<feature type="compositionally biased region" description="Polar residues" evidence="1">
    <location>
        <begin position="48"/>
        <end position="63"/>
    </location>
</feature>
<feature type="region of interest" description="Disordered" evidence="1">
    <location>
        <begin position="399"/>
        <end position="423"/>
    </location>
</feature>
<gene>
    <name evidence="2" type="ORF">LSH36_3g16008</name>
</gene>
<name>A0AAD9KEW4_9ANNE</name>
<feature type="compositionally biased region" description="Low complexity" evidence="1">
    <location>
        <begin position="342"/>
        <end position="356"/>
    </location>
</feature>
<feature type="compositionally biased region" description="Low complexity" evidence="1">
    <location>
        <begin position="289"/>
        <end position="299"/>
    </location>
</feature>
<feature type="region of interest" description="Disordered" evidence="1">
    <location>
        <begin position="213"/>
        <end position="236"/>
    </location>
</feature>
<feature type="compositionally biased region" description="Basic and acidic residues" evidence="1">
    <location>
        <begin position="21"/>
        <end position="32"/>
    </location>
</feature>
<comment type="caution">
    <text evidence="2">The sequence shown here is derived from an EMBL/GenBank/DDBJ whole genome shotgun (WGS) entry which is preliminary data.</text>
</comment>
<keyword evidence="3" id="KW-1185">Reference proteome</keyword>
<dbReference type="AlphaFoldDB" id="A0AAD9KEW4"/>
<feature type="compositionally biased region" description="Polar residues" evidence="1">
    <location>
        <begin position="85"/>
        <end position="102"/>
    </location>
</feature>
<feature type="compositionally biased region" description="Basic and acidic residues" evidence="1">
    <location>
        <begin position="303"/>
        <end position="328"/>
    </location>
</feature>
<evidence type="ECO:0000313" key="2">
    <source>
        <dbReference type="EMBL" id="KAK2170343.1"/>
    </source>
</evidence>
<feature type="region of interest" description="Disordered" evidence="1">
    <location>
        <begin position="284"/>
        <end position="381"/>
    </location>
</feature>